<keyword evidence="2" id="KW-0677">Repeat</keyword>
<keyword evidence="4" id="KW-0833">Ubl conjugation pathway</keyword>
<dbReference type="Pfam" id="PF13181">
    <property type="entry name" value="TPR_8"/>
    <property type="match status" value="3"/>
</dbReference>
<keyword evidence="11" id="KW-1185">Reference proteome</keyword>
<keyword evidence="3" id="KW-0498">Mitosis</keyword>
<dbReference type="PROSITE" id="PS50005">
    <property type="entry name" value="TPR"/>
    <property type="match status" value="4"/>
</dbReference>
<protein>
    <submittedName>
        <fullName evidence="10">LAFE_0H01024g1_1</fullName>
    </submittedName>
</protein>
<dbReference type="GO" id="GO:0045842">
    <property type="term" value="P:positive regulation of mitotic metaphase/anaphase transition"/>
    <property type="evidence" value="ECO:0007669"/>
    <property type="project" value="TreeGrafter"/>
</dbReference>
<evidence type="ECO:0000256" key="6">
    <source>
        <dbReference type="ARBA" id="ARBA00023306"/>
    </source>
</evidence>
<dbReference type="InterPro" id="IPR019734">
    <property type="entry name" value="TPR_rpt"/>
</dbReference>
<dbReference type="GO" id="GO:0005680">
    <property type="term" value="C:anaphase-promoting complex"/>
    <property type="evidence" value="ECO:0007669"/>
    <property type="project" value="InterPro"/>
</dbReference>
<dbReference type="PANTHER" id="PTHR12558:SF10">
    <property type="entry name" value="CELL DIVISION CYCLE PROTEIN 23 HOMOLOG"/>
    <property type="match status" value="1"/>
</dbReference>
<dbReference type="OrthoDB" id="10262026at2759"/>
<evidence type="ECO:0000256" key="2">
    <source>
        <dbReference type="ARBA" id="ARBA00022737"/>
    </source>
</evidence>
<evidence type="ECO:0000256" key="3">
    <source>
        <dbReference type="ARBA" id="ARBA00022776"/>
    </source>
</evidence>
<keyword evidence="6" id="KW-0131">Cell cycle</keyword>
<feature type="domain" description="Cdc23" evidence="9">
    <location>
        <begin position="13"/>
        <end position="336"/>
    </location>
</feature>
<evidence type="ECO:0000313" key="10">
    <source>
        <dbReference type="EMBL" id="SCW03878.1"/>
    </source>
</evidence>
<dbReference type="GO" id="GO:0051301">
    <property type="term" value="P:cell division"/>
    <property type="evidence" value="ECO:0007669"/>
    <property type="project" value="UniProtKB-KW"/>
</dbReference>
<proteinExistence type="predicted"/>
<feature type="region of interest" description="Disordered" evidence="8">
    <location>
        <begin position="55"/>
        <end position="83"/>
    </location>
</feature>
<keyword evidence="1" id="KW-0132">Cell division</keyword>
<feature type="repeat" description="TPR" evidence="7">
    <location>
        <begin position="431"/>
        <end position="464"/>
    </location>
</feature>
<dbReference type="SMART" id="SM00028">
    <property type="entry name" value="TPR"/>
    <property type="match status" value="6"/>
</dbReference>
<feature type="compositionally biased region" description="Basic and acidic residues" evidence="8">
    <location>
        <begin position="68"/>
        <end position="83"/>
    </location>
</feature>
<evidence type="ECO:0000256" key="4">
    <source>
        <dbReference type="ARBA" id="ARBA00022786"/>
    </source>
</evidence>
<evidence type="ECO:0000256" key="1">
    <source>
        <dbReference type="ARBA" id="ARBA00022618"/>
    </source>
</evidence>
<gene>
    <name evidence="10" type="ORF">LAFE_0H01024G</name>
</gene>
<reference evidence="10 11" key="1">
    <citation type="submission" date="2016-03" db="EMBL/GenBank/DDBJ databases">
        <authorList>
            <person name="Devillers H."/>
        </authorList>
    </citation>
    <scope>NUCLEOTIDE SEQUENCE [LARGE SCALE GENOMIC DNA]</scope>
    <source>
        <strain evidence="10">CBS 6772</strain>
    </source>
</reference>
<organism evidence="10 11">
    <name type="scientific">Lachancea fermentati</name>
    <name type="common">Zygosaccharomyces fermentati</name>
    <dbReference type="NCBI Taxonomy" id="4955"/>
    <lineage>
        <taxon>Eukaryota</taxon>
        <taxon>Fungi</taxon>
        <taxon>Dikarya</taxon>
        <taxon>Ascomycota</taxon>
        <taxon>Saccharomycotina</taxon>
        <taxon>Saccharomycetes</taxon>
        <taxon>Saccharomycetales</taxon>
        <taxon>Saccharomycetaceae</taxon>
        <taxon>Lachancea</taxon>
    </lineage>
</organism>
<dbReference type="FunFam" id="1.25.40.10:FF:000926">
    <property type="entry name" value="Anaphase-promoting complex subunit CDC23"/>
    <property type="match status" value="1"/>
</dbReference>
<dbReference type="EMBL" id="LT598491">
    <property type="protein sequence ID" value="SCW03878.1"/>
    <property type="molecule type" value="Genomic_DNA"/>
</dbReference>
<feature type="repeat" description="TPR" evidence="7">
    <location>
        <begin position="219"/>
        <end position="252"/>
    </location>
</feature>
<dbReference type="Pfam" id="PF13414">
    <property type="entry name" value="TPR_11"/>
    <property type="match status" value="1"/>
</dbReference>
<accession>A0A1G4MJ22</accession>
<dbReference type="AlphaFoldDB" id="A0A1G4MJ22"/>
<dbReference type="Pfam" id="PF04049">
    <property type="entry name" value="ANAPC8"/>
    <property type="match status" value="1"/>
</dbReference>
<evidence type="ECO:0000256" key="8">
    <source>
        <dbReference type="SAM" id="MobiDB-lite"/>
    </source>
</evidence>
<dbReference type="STRING" id="4955.A0A1G4MJ22"/>
<name>A0A1G4MJ22_LACFM</name>
<dbReference type="OMA" id="ERCLYHS"/>
<feature type="repeat" description="TPR" evidence="7">
    <location>
        <begin position="465"/>
        <end position="498"/>
    </location>
</feature>
<dbReference type="SUPFAM" id="SSF48452">
    <property type="entry name" value="TPR-like"/>
    <property type="match status" value="2"/>
</dbReference>
<evidence type="ECO:0000259" key="9">
    <source>
        <dbReference type="Pfam" id="PF04049"/>
    </source>
</evidence>
<evidence type="ECO:0000256" key="5">
    <source>
        <dbReference type="ARBA" id="ARBA00022803"/>
    </source>
</evidence>
<evidence type="ECO:0000256" key="7">
    <source>
        <dbReference type="PROSITE-ProRule" id="PRU00339"/>
    </source>
</evidence>
<feature type="repeat" description="TPR" evidence="7">
    <location>
        <begin position="499"/>
        <end position="532"/>
    </location>
</feature>
<dbReference type="Gene3D" id="1.25.40.10">
    <property type="entry name" value="Tetratricopeptide repeat domain"/>
    <property type="match status" value="2"/>
</dbReference>
<sequence length="627" mass="72291">MDATATIDFLNDVKSKLRRSASDLSKWKLYNSARWSSEAILGMCDITDLSTVNPYMEDDESPLKGRKGIPDPENNRRNSDDLDNMTGKEYDLYLLASTLFDCKEFDRCAYYLTDADHPCLKFLQLYSKYLSWDKKTQENLESTLALGKSRGGEDDGNDIDGKIANNAGLKRCDIDSDTNNKSQKIIDIGNGDTTSISILIKDLNKFLELHDSDTSLGTALLYYLRGILYKSQDINSTAMTSFLKSVTLYPHNWACWWELLNCLARPDESLLLLKLLNEKFGMDQHNSGSTSGQIMLRFFKLSLFQEFSGNIDDFIEELDYLLNIFPNFAFLKTQHALINYHYMDYVNSELIFDQIIKLDPYRLDDLDVYSNILYVMQKSSKLAYLAQFASGVDRYRPESCCIVANYYSAKQEHEKSIMYFRRALTLNKSCTSAWTLMGHEFVELKNSHAAIECYRRAVDINSRDFKAWYGLGQAYEVLDMHLYSLYYFQKACSLKPLDKRMWQALASCYEKIGNSEESIKCYVRALQLSINSDQDTSILYRLALLYEKLKDSENCENYMVKCVEAEQSSDGLVTDETTKARLWLARYQAKHKKFAEAYNYALGVTHGTSQEIEEARSIARECRRRME</sequence>
<dbReference type="Proteomes" id="UP000190831">
    <property type="component" value="Chromosome H"/>
</dbReference>
<dbReference type="InterPro" id="IPR011990">
    <property type="entry name" value="TPR-like_helical_dom_sf"/>
</dbReference>
<dbReference type="PANTHER" id="PTHR12558">
    <property type="entry name" value="CELL DIVISION CYCLE 16,23,27"/>
    <property type="match status" value="1"/>
</dbReference>
<dbReference type="InterPro" id="IPR007192">
    <property type="entry name" value="APC8"/>
</dbReference>
<dbReference type="GO" id="GO:0016567">
    <property type="term" value="P:protein ubiquitination"/>
    <property type="evidence" value="ECO:0007669"/>
    <property type="project" value="TreeGrafter"/>
</dbReference>
<evidence type="ECO:0000313" key="11">
    <source>
        <dbReference type="Proteomes" id="UP000190831"/>
    </source>
</evidence>
<keyword evidence="5 7" id="KW-0802">TPR repeat</keyword>
<dbReference type="GO" id="GO:0031145">
    <property type="term" value="P:anaphase-promoting complex-dependent catabolic process"/>
    <property type="evidence" value="ECO:0007669"/>
    <property type="project" value="TreeGrafter"/>
</dbReference>